<feature type="transmembrane region" description="Helical" evidence="1">
    <location>
        <begin position="324"/>
        <end position="343"/>
    </location>
</feature>
<protein>
    <submittedName>
        <fullName evidence="2">Uncharacterized protein</fullName>
    </submittedName>
</protein>
<evidence type="ECO:0000256" key="1">
    <source>
        <dbReference type="SAM" id="Phobius"/>
    </source>
</evidence>
<gene>
    <name evidence="2" type="ORF">Pla8534_60890</name>
</gene>
<keyword evidence="1" id="KW-1133">Transmembrane helix</keyword>
<accession>A0A518E2A8</accession>
<keyword evidence="1" id="KW-0472">Membrane</keyword>
<feature type="transmembrane region" description="Helical" evidence="1">
    <location>
        <begin position="123"/>
        <end position="143"/>
    </location>
</feature>
<feature type="transmembrane region" description="Helical" evidence="1">
    <location>
        <begin position="295"/>
        <end position="317"/>
    </location>
</feature>
<sequence>MGKRLQSLDAYRGLIMITLAFGGFGLAKTAKNFHELYPEASYWESIQYQFSHAEWVGCSYWDLIQPSFMFMVGVSLAWSFGKRRDQGDSYPRMLLHAAARSLILVGLSIFLMSQWSSATDWEFTNVLGQIGLGYFFLFLLWGWPFRVQAIALGVILLSTWIAFEAYPGAGIDPQQGAPEVGVKAEWAQEHLQGVRPAWHKNANIAHAIDRTFLNWFPREKPWLFSRGGYATISFWPSLATMLLGLMAGELLRSNRPEKTKLLLLLAAGAAGLLLGYLLNLSGICPMVKRIWTPSWAFFSTGWCLLILGALYGIVDILGFRRWTFPLVVVGANSILIYCMSISLKPYTEKQIRTHLGQDVFSLYGWPSTETAAAISPMVESIAVGLAFWLVCYYCYRHKIFIRI</sequence>
<evidence type="ECO:0000313" key="2">
    <source>
        <dbReference type="EMBL" id="QDU98228.1"/>
    </source>
</evidence>
<feature type="transmembrane region" description="Helical" evidence="1">
    <location>
        <begin position="12"/>
        <end position="30"/>
    </location>
</feature>
<dbReference type="KEGG" id="lcre:Pla8534_60890"/>
<proteinExistence type="predicted"/>
<feature type="transmembrane region" description="Helical" evidence="1">
    <location>
        <begin position="263"/>
        <end position="283"/>
    </location>
</feature>
<keyword evidence="3" id="KW-1185">Reference proteome</keyword>
<feature type="transmembrane region" description="Helical" evidence="1">
    <location>
        <begin position="232"/>
        <end position="251"/>
    </location>
</feature>
<keyword evidence="1" id="KW-0812">Transmembrane</keyword>
<feature type="transmembrane region" description="Helical" evidence="1">
    <location>
        <begin position="93"/>
        <end position="111"/>
    </location>
</feature>
<evidence type="ECO:0000313" key="3">
    <source>
        <dbReference type="Proteomes" id="UP000317648"/>
    </source>
</evidence>
<reference evidence="2 3" key="1">
    <citation type="submission" date="2019-02" db="EMBL/GenBank/DDBJ databases">
        <title>Deep-cultivation of Planctomycetes and their phenomic and genomic characterization uncovers novel biology.</title>
        <authorList>
            <person name="Wiegand S."/>
            <person name="Jogler M."/>
            <person name="Boedeker C."/>
            <person name="Pinto D."/>
            <person name="Vollmers J."/>
            <person name="Rivas-Marin E."/>
            <person name="Kohn T."/>
            <person name="Peeters S.H."/>
            <person name="Heuer A."/>
            <person name="Rast P."/>
            <person name="Oberbeckmann S."/>
            <person name="Bunk B."/>
            <person name="Jeske O."/>
            <person name="Meyerdierks A."/>
            <person name="Storesund J.E."/>
            <person name="Kallscheuer N."/>
            <person name="Luecker S."/>
            <person name="Lage O.M."/>
            <person name="Pohl T."/>
            <person name="Merkel B.J."/>
            <person name="Hornburger P."/>
            <person name="Mueller R.-W."/>
            <person name="Bruemmer F."/>
            <person name="Labrenz M."/>
            <person name="Spormann A.M."/>
            <person name="Op den Camp H."/>
            <person name="Overmann J."/>
            <person name="Amann R."/>
            <person name="Jetten M.S.M."/>
            <person name="Mascher T."/>
            <person name="Medema M.H."/>
            <person name="Devos D.P."/>
            <person name="Kaster A.-K."/>
            <person name="Ovreas L."/>
            <person name="Rohde M."/>
            <person name="Galperin M.Y."/>
            <person name="Jogler C."/>
        </authorList>
    </citation>
    <scope>NUCLEOTIDE SEQUENCE [LARGE SCALE GENOMIC DNA]</scope>
    <source>
        <strain evidence="2 3">Pla85_3_4</strain>
    </source>
</reference>
<dbReference type="PANTHER" id="PTHR31061">
    <property type="entry name" value="LD22376P"/>
    <property type="match status" value="1"/>
</dbReference>
<feature type="transmembrane region" description="Helical" evidence="1">
    <location>
        <begin position="150"/>
        <end position="169"/>
    </location>
</feature>
<feature type="transmembrane region" description="Helical" evidence="1">
    <location>
        <begin position="63"/>
        <end position="81"/>
    </location>
</feature>
<dbReference type="PANTHER" id="PTHR31061:SF24">
    <property type="entry name" value="LD22376P"/>
    <property type="match status" value="1"/>
</dbReference>
<dbReference type="EMBL" id="CP036433">
    <property type="protein sequence ID" value="QDU98228.1"/>
    <property type="molecule type" value="Genomic_DNA"/>
</dbReference>
<name>A0A518E2A8_9BACT</name>
<dbReference type="AlphaFoldDB" id="A0A518E2A8"/>
<feature type="transmembrane region" description="Helical" evidence="1">
    <location>
        <begin position="371"/>
        <end position="395"/>
    </location>
</feature>
<dbReference type="Proteomes" id="UP000317648">
    <property type="component" value="Chromosome"/>
</dbReference>
<organism evidence="2 3">
    <name type="scientific">Lignipirellula cremea</name>
    <dbReference type="NCBI Taxonomy" id="2528010"/>
    <lineage>
        <taxon>Bacteria</taxon>
        <taxon>Pseudomonadati</taxon>
        <taxon>Planctomycetota</taxon>
        <taxon>Planctomycetia</taxon>
        <taxon>Pirellulales</taxon>
        <taxon>Pirellulaceae</taxon>
        <taxon>Lignipirellula</taxon>
    </lineage>
</organism>